<proteinExistence type="predicted"/>
<organism evidence="2 3">
    <name type="scientific">Brachionus plicatilis</name>
    <name type="common">Marine rotifer</name>
    <name type="synonym">Brachionus muelleri</name>
    <dbReference type="NCBI Taxonomy" id="10195"/>
    <lineage>
        <taxon>Eukaryota</taxon>
        <taxon>Metazoa</taxon>
        <taxon>Spiralia</taxon>
        <taxon>Gnathifera</taxon>
        <taxon>Rotifera</taxon>
        <taxon>Eurotatoria</taxon>
        <taxon>Monogononta</taxon>
        <taxon>Pseudotrocha</taxon>
        <taxon>Ploima</taxon>
        <taxon>Brachionidae</taxon>
        <taxon>Brachionus</taxon>
    </lineage>
</organism>
<evidence type="ECO:0000313" key="2">
    <source>
        <dbReference type="EMBL" id="RNA35710.1"/>
    </source>
</evidence>
<dbReference type="AlphaFoldDB" id="A0A3M7SJC2"/>
<keyword evidence="3" id="KW-1185">Reference proteome</keyword>
<feature type="compositionally biased region" description="Basic and acidic residues" evidence="1">
    <location>
        <begin position="1"/>
        <end position="10"/>
    </location>
</feature>
<accession>A0A3M7SJC2</accession>
<name>A0A3M7SJC2_BRAPC</name>
<reference evidence="2 3" key="1">
    <citation type="journal article" date="2018" name="Sci. Rep.">
        <title>Genomic signatures of local adaptation to the degree of environmental predictability in rotifers.</title>
        <authorList>
            <person name="Franch-Gras L."/>
            <person name="Hahn C."/>
            <person name="Garcia-Roger E.M."/>
            <person name="Carmona M.J."/>
            <person name="Serra M."/>
            <person name="Gomez A."/>
        </authorList>
    </citation>
    <scope>NUCLEOTIDE SEQUENCE [LARGE SCALE GENOMIC DNA]</scope>
    <source>
        <strain evidence="2">HYR1</strain>
    </source>
</reference>
<evidence type="ECO:0000313" key="3">
    <source>
        <dbReference type="Proteomes" id="UP000276133"/>
    </source>
</evidence>
<dbReference type="Proteomes" id="UP000276133">
    <property type="component" value="Unassembled WGS sequence"/>
</dbReference>
<evidence type="ECO:0000256" key="1">
    <source>
        <dbReference type="SAM" id="MobiDB-lite"/>
    </source>
</evidence>
<gene>
    <name evidence="2" type="ORF">BpHYR1_011369</name>
</gene>
<sequence length="66" mass="7832">MLGWENDHSTYHQNLKGQKNRKNWTEKDLSDLIKDYDIINAYKSALFLQSTVMSRVVPQVAIFQRF</sequence>
<dbReference type="EMBL" id="REGN01001294">
    <property type="protein sequence ID" value="RNA35710.1"/>
    <property type="molecule type" value="Genomic_DNA"/>
</dbReference>
<feature type="region of interest" description="Disordered" evidence="1">
    <location>
        <begin position="1"/>
        <end position="22"/>
    </location>
</feature>
<protein>
    <submittedName>
        <fullName evidence="2">Uncharacterized protein</fullName>
    </submittedName>
</protein>
<comment type="caution">
    <text evidence="2">The sequence shown here is derived from an EMBL/GenBank/DDBJ whole genome shotgun (WGS) entry which is preliminary data.</text>
</comment>